<proteinExistence type="predicted"/>
<evidence type="ECO:0000313" key="3">
    <source>
        <dbReference type="Proteomes" id="UP000617979"/>
    </source>
</evidence>
<organism evidence="2 3">
    <name type="scientific">Kroppenstedtia guangzhouensis</name>
    <dbReference type="NCBI Taxonomy" id="1274356"/>
    <lineage>
        <taxon>Bacteria</taxon>
        <taxon>Bacillati</taxon>
        <taxon>Bacillota</taxon>
        <taxon>Bacilli</taxon>
        <taxon>Bacillales</taxon>
        <taxon>Thermoactinomycetaceae</taxon>
        <taxon>Kroppenstedtia</taxon>
    </lineage>
</organism>
<gene>
    <name evidence="2" type="ORF">GCM10007416_07510</name>
</gene>
<dbReference type="Proteomes" id="UP000617979">
    <property type="component" value="Unassembled WGS sequence"/>
</dbReference>
<feature type="region of interest" description="Disordered" evidence="1">
    <location>
        <begin position="1"/>
        <end position="29"/>
    </location>
</feature>
<reference evidence="3" key="1">
    <citation type="journal article" date="2019" name="Int. J. Syst. Evol. Microbiol.">
        <title>The Global Catalogue of Microorganisms (GCM) 10K type strain sequencing project: providing services to taxonomists for standard genome sequencing and annotation.</title>
        <authorList>
            <consortium name="The Broad Institute Genomics Platform"/>
            <consortium name="The Broad Institute Genome Sequencing Center for Infectious Disease"/>
            <person name="Wu L."/>
            <person name="Ma J."/>
        </authorList>
    </citation>
    <scope>NUCLEOTIDE SEQUENCE [LARGE SCALE GENOMIC DNA]</scope>
    <source>
        <strain evidence="3">CGMCC 1.12404</strain>
    </source>
</reference>
<keyword evidence="3" id="KW-1185">Reference proteome</keyword>
<accession>A0ABQ1G594</accession>
<protein>
    <submittedName>
        <fullName evidence="2">Uncharacterized protein</fullName>
    </submittedName>
</protein>
<evidence type="ECO:0000313" key="2">
    <source>
        <dbReference type="EMBL" id="GGA37037.1"/>
    </source>
</evidence>
<sequence length="71" mass="7989">MSEPGVISQRKRIRPVSGNNRDDGGQKALPCRFYRMVTPRYNKGEDPQETTGGFLPFERDYGSIEANILGN</sequence>
<evidence type="ECO:0000256" key="1">
    <source>
        <dbReference type="SAM" id="MobiDB-lite"/>
    </source>
</evidence>
<comment type="caution">
    <text evidence="2">The sequence shown here is derived from an EMBL/GenBank/DDBJ whole genome shotgun (WGS) entry which is preliminary data.</text>
</comment>
<name>A0ABQ1G594_9BACL</name>
<dbReference type="EMBL" id="BMEX01000002">
    <property type="protein sequence ID" value="GGA37037.1"/>
    <property type="molecule type" value="Genomic_DNA"/>
</dbReference>